<evidence type="ECO:0000313" key="1">
    <source>
        <dbReference type="EMBL" id="NYI66800.1"/>
    </source>
</evidence>
<comment type="caution">
    <text evidence="1">The sequence shown here is derived from an EMBL/GenBank/DDBJ whole genome shotgun (WGS) entry which is preliminary data.</text>
</comment>
<dbReference type="EMBL" id="JACBZP010000001">
    <property type="protein sequence ID" value="NYI66800.1"/>
    <property type="molecule type" value="Genomic_DNA"/>
</dbReference>
<dbReference type="InterPro" id="IPR046175">
    <property type="entry name" value="DUF6177"/>
</dbReference>
<dbReference type="RefSeq" id="WP_179426391.1">
    <property type="nucleotide sequence ID" value="NZ_JACBZP010000001.1"/>
</dbReference>
<protein>
    <submittedName>
        <fullName evidence="1">Uncharacterized protein</fullName>
    </submittedName>
</protein>
<proteinExistence type="predicted"/>
<evidence type="ECO:0000313" key="2">
    <source>
        <dbReference type="Proteomes" id="UP000539111"/>
    </source>
</evidence>
<dbReference type="Proteomes" id="UP000539111">
    <property type="component" value="Unassembled WGS sequence"/>
</dbReference>
<accession>A0A7Z0ABH6</accession>
<dbReference type="Pfam" id="PF19674">
    <property type="entry name" value="DUF6177"/>
    <property type="match status" value="1"/>
</dbReference>
<name>A0A7Z0ABH6_9MICO</name>
<organism evidence="1 2">
    <name type="scientific">Spelaeicoccus albus</name>
    <dbReference type="NCBI Taxonomy" id="1280376"/>
    <lineage>
        <taxon>Bacteria</taxon>
        <taxon>Bacillati</taxon>
        <taxon>Actinomycetota</taxon>
        <taxon>Actinomycetes</taxon>
        <taxon>Micrococcales</taxon>
        <taxon>Brevibacteriaceae</taxon>
        <taxon>Spelaeicoccus</taxon>
    </lineage>
</organism>
<reference evidence="1 2" key="1">
    <citation type="submission" date="2020-07" db="EMBL/GenBank/DDBJ databases">
        <title>Sequencing the genomes of 1000 actinobacteria strains.</title>
        <authorList>
            <person name="Klenk H.-P."/>
        </authorList>
    </citation>
    <scope>NUCLEOTIDE SEQUENCE [LARGE SCALE GENOMIC DNA]</scope>
    <source>
        <strain evidence="1 2">DSM 26341</strain>
    </source>
</reference>
<dbReference type="AlphaFoldDB" id="A0A7Z0ABH6"/>
<sequence length="447" mass="46644">MSNDFVAVCRDEPTQDLIGAALQDTGGGHAIRTSSGGTVLHVGPGGRVVLELPRRIRVPNESIRLFGAPDPNTPAPSWWIDAHARDGDPTARDYAATLIRSIAAHATGFTVGVTDDGLRPLNSSPVDDENSPVVVRQAKPTVYLSEQLAREFTGAVESGRQVVVLTEPDCALTLPAGARLAAVEGSWVVDNGSEYYDGYSGQTLKWDGASFTSRDDVSDAFTDNVNAARGALHVQAEVLHPASAQTRIGDFTAAVFRAATGSDPEGWGVIEPASEPWHVPAVTELARSRAPSPTTLAVVGSSAGDGTAVAVLTVARSKAGVHESVELLAEVSDPLDHAQRDDFAAAVHAARARTAVAGHHMGLRGTARSPHFSGITVPAVAVFGPESLADTGADHALELAGDTGRLIGTKPVRSLVVRYADEPVVGRDHPLKEYANLVDALAGGRTS</sequence>
<keyword evidence="2" id="KW-1185">Reference proteome</keyword>
<gene>
    <name evidence="1" type="ORF">BJY26_001106</name>
</gene>